<dbReference type="InterPro" id="IPR050789">
    <property type="entry name" value="Diverse_Enzym_Activities"/>
</dbReference>
<evidence type="ECO:0000313" key="2">
    <source>
        <dbReference type="EMBL" id="MBF4770075.1"/>
    </source>
</evidence>
<dbReference type="RefSeq" id="WP_194698222.1">
    <property type="nucleotide sequence ID" value="NZ_JADKPO010000038.1"/>
</dbReference>
<sequence length="386" mass="40875">MPATTARQDHSSGLAGLLFTDPHHAAAWRHVVVPAVSAAELPSSPRDLAVEVAGAGRLWSLEEWREETSSTSLLVIEGGVVVHEWYANGLDAGTLFLGASMTKSVLAHLIGRAVRDGVLALADEVVELVPELAGTGYDGTTVLDVLTMTSGVDWVEDHRNPVSLASRLLLCFAGSVPSRALLGEVRPGATPGTRWSYNTADSQVLDWVRERATGLTYADDVARLWAALGCTHDAVVAVDADGVALAGGGLAATSRDWARVALVMADGLVDGLMDGDLVLDPDWVEAAARPAYSFLGVGRLPSTITSHAGFGYHWWPMDDAGHRVTADGSRGQFAAADRRTGAVVVKTSQWPYGDAWVDRQARDLSYLGLHSLLDSTPHTPDEGASL</sequence>
<reference evidence="2" key="1">
    <citation type="submission" date="2020-11" db="EMBL/GenBank/DDBJ databases">
        <title>Nocardioides cynanchi sp. nov., isolated from soil of rhizosphere of Cynanchum wilfordii.</title>
        <authorList>
            <person name="Lee J.-S."/>
            <person name="Suh M.K."/>
            <person name="Kim J.-S."/>
        </authorList>
    </citation>
    <scope>NUCLEOTIDE SEQUENCE</scope>
    <source>
        <strain evidence="2">KCTC 19276</strain>
    </source>
</reference>
<evidence type="ECO:0000313" key="3">
    <source>
        <dbReference type="Proteomes" id="UP000660668"/>
    </source>
</evidence>
<dbReference type="Gene3D" id="3.40.710.10">
    <property type="entry name" value="DD-peptidase/beta-lactamase superfamily"/>
    <property type="match status" value="1"/>
</dbReference>
<dbReference type="SUPFAM" id="SSF56601">
    <property type="entry name" value="beta-lactamase/transpeptidase-like"/>
    <property type="match status" value="1"/>
</dbReference>
<dbReference type="Proteomes" id="UP000660668">
    <property type="component" value="Unassembled WGS sequence"/>
</dbReference>
<gene>
    <name evidence="2" type="ORF">ISU10_20065</name>
</gene>
<dbReference type="InterPro" id="IPR001466">
    <property type="entry name" value="Beta-lactam-related"/>
</dbReference>
<name>A0A930VSK2_9ACTN</name>
<dbReference type="InterPro" id="IPR012338">
    <property type="entry name" value="Beta-lactam/transpept-like"/>
</dbReference>
<comment type="caution">
    <text evidence="2">The sequence shown here is derived from an EMBL/GenBank/DDBJ whole genome shotgun (WGS) entry which is preliminary data.</text>
</comment>
<dbReference type="Pfam" id="PF00144">
    <property type="entry name" value="Beta-lactamase"/>
    <property type="match status" value="1"/>
</dbReference>
<organism evidence="2 3">
    <name type="scientific">Nocardioides agariphilus</name>
    <dbReference type="NCBI Taxonomy" id="433664"/>
    <lineage>
        <taxon>Bacteria</taxon>
        <taxon>Bacillati</taxon>
        <taxon>Actinomycetota</taxon>
        <taxon>Actinomycetes</taxon>
        <taxon>Propionibacteriales</taxon>
        <taxon>Nocardioidaceae</taxon>
        <taxon>Nocardioides</taxon>
    </lineage>
</organism>
<dbReference type="AlphaFoldDB" id="A0A930VSK2"/>
<keyword evidence="3" id="KW-1185">Reference proteome</keyword>
<protein>
    <submittedName>
        <fullName evidence="2">Beta-lactamase family protein</fullName>
    </submittedName>
</protein>
<accession>A0A930VSK2</accession>
<dbReference type="EMBL" id="JADKPO010000038">
    <property type="protein sequence ID" value="MBF4770075.1"/>
    <property type="molecule type" value="Genomic_DNA"/>
</dbReference>
<dbReference type="PANTHER" id="PTHR43283">
    <property type="entry name" value="BETA-LACTAMASE-RELATED"/>
    <property type="match status" value="1"/>
</dbReference>
<evidence type="ECO:0000259" key="1">
    <source>
        <dbReference type="Pfam" id="PF00144"/>
    </source>
</evidence>
<proteinExistence type="predicted"/>
<feature type="domain" description="Beta-lactamase-related" evidence="1">
    <location>
        <begin position="68"/>
        <end position="355"/>
    </location>
</feature>
<dbReference type="PANTHER" id="PTHR43283:SF7">
    <property type="entry name" value="BETA-LACTAMASE-RELATED DOMAIN-CONTAINING PROTEIN"/>
    <property type="match status" value="1"/>
</dbReference>